<evidence type="ECO:0000256" key="2">
    <source>
        <dbReference type="SAM" id="MobiDB-lite"/>
    </source>
</evidence>
<dbReference type="KEGG" id="ssub:CP968_15800"/>
<dbReference type="EMBL" id="CP023701">
    <property type="protein sequence ID" value="QEU79596.1"/>
    <property type="molecule type" value="Genomic_DNA"/>
</dbReference>
<reference evidence="4 5" key="2">
    <citation type="submission" date="2017-09" db="EMBL/GenBank/DDBJ databases">
        <authorList>
            <person name="Lee N."/>
            <person name="Cho B.-K."/>
        </authorList>
    </citation>
    <scope>NUCLEOTIDE SEQUENCE [LARGE SCALE GENOMIC DNA]</scope>
    <source>
        <strain evidence="4 5">ATCC 27467</strain>
    </source>
</reference>
<dbReference type="SUPFAM" id="SSF51569">
    <property type="entry name" value="Aldolase"/>
    <property type="match status" value="1"/>
</dbReference>
<dbReference type="InterPro" id="IPR013785">
    <property type="entry name" value="Aldolase_TIM"/>
</dbReference>
<dbReference type="InterPro" id="IPR001585">
    <property type="entry name" value="TAL/FSA"/>
</dbReference>
<evidence type="ECO:0008006" key="6">
    <source>
        <dbReference type="Google" id="ProtNLM"/>
    </source>
</evidence>
<proteinExistence type="predicted"/>
<evidence type="ECO:0000256" key="1">
    <source>
        <dbReference type="ARBA" id="ARBA00023270"/>
    </source>
</evidence>
<dbReference type="EMBL" id="BMVX01000022">
    <property type="protein sequence ID" value="GGZ84900.1"/>
    <property type="molecule type" value="Genomic_DNA"/>
</dbReference>
<feature type="region of interest" description="Disordered" evidence="2">
    <location>
        <begin position="301"/>
        <end position="321"/>
    </location>
</feature>
<dbReference type="OrthoDB" id="4162754at2"/>
<keyword evidence="5" id="KW-1185">Reference proteome</keyword>
<reference evidence="3" key="1">
    <citation type="journal article" date="2014" name="Int. J. Syst. Evol. Microbiol.">
        <title>Complete genome sequence of Corynebacterium casei LMG S-19264T (=DSM 44701T), isolated from a smear-ripened cheese.</title>
        <authorList>
            <consortium name="US DOE Joint Genome Institute (JGI-PGF)"/>
            <person name="Walter F."/>
            <person name="Albersmeier A."/>
            <person name="Kalinowski J."/>
            <person name="Ruckert C."/>
        </authorList>
    </citation>
    <scope>NUCLEOTIDE SEQUENCE</scope>
    <source>
        <strain evidence="3">JCM 4834</strain>
    </source>
</reference>
<feature type="compositionally biased region" description="Pro residues" evidence="2">
    <location>
        <begin position="345"/>
        <end position="365"/>
    </location>
</feature>
<name>A0A5P2UJX8_9ACTN</name>
<dbReference type="Proteomes" id="UP000326831">
    <property type="component" value="Chromosome"/>
</dbReference>
<dbReference type="Pfam" id="PF00923">
    <property type="entry name" value="TAL_FSA"/>
    <property type="match status" value="1"/>
</dbReference>
<reference evidence="3" key="3">
    <citation type="submission" date="2020-09" db="EMBL/GenBank/DDBJ databases">
        <authorList>
            <person name="Sun Q."/>
            <person name="Ohkuma M."/>
        </authorList>
    </citation>
    <scope>NUCLEOTIDE SEQUENCE</scope>
    <source>
        <strain evidence="3">JCM 4834</strain>
    </source>
</reference>
<dbReference type="Gene3D" id="3.20.20.70">
    <property type="entry name" value="Aldolase class I"/>
    <property type="match status" value="1"/>
</dbReference>
<keyword evidence="1" id="KW-0704">Schiff base</keyword>
<accession>A0A5P2UJX8</accession>
<dbReference type="Proteomes" id="UP000634660">
    <property type="component" value="Unassembled WGS sequence"/>
</dbReference>
<feature type="region of interest" description="Disordered" evidence="2">
    <location>
        <begin position="339"/>
        <end position="369"/>
    </location>
</feature>
<sequence>MAARDLPQDGSVLRRLAAEGVSPWLDGIGRSALDAGEFDHLVEVAGVRGLLCGVESVREDLLRTGPRLPERLPGSAEALVEELLAADARRAGGALLRLLGPDGMVAVPVAPWHRSAAAQVAAARALAHRVGRPNVLVGLRATPEGLAAAVRCLGEGLGVYCGPVFGVTAYEAVLEAWLTGLDRAHRAGLDLGRIAFAAERRLPAPVAEAEAAARLLHACADLRYDDPRWPALVAAGARPHRLLWSGFDPATAAVAVPGLVGWGTGVVLSAEALGPVAREAVLRGETLGGAGGHLRRELARARGGPARAREARAAGRHERQAAARWSRARALAGVRIGSTATRPHAPLPPAAAAPAAPVPVAPDPAPATTAPYPVAAVAAALYRAPWPPPSPRRR</sequence>
<protein>
    <recommendedName>
        <fullName evidence="6">Transaldolase</fullName>
    </recommendedName>
</protein>
<gene>
    <name evidence="4" type="ORF">CP968_15800</name>
    <name evidence="3" type="ORF">GCM10010371_51000</name>
</gene>
<organism evidence="4 5">
    <name type="scientific">Streptomyces subrutilus</name>
    <dbReference type="NCBI Taxonomy" id="36818"/>
    <lineage>
        <taxon>Bacteria</taxon>
        <taxon>Bacillati</taxon>
        <taxon>Actinomycetota</taxon>
        <taxon>Actinomycetes</taxon>
        <taxon>Kitasatosporales</taxon>
        <taxon>Streptomycetaceae</taxon>
        <taxon>Streptomyces</taxon>
    </lineage>
</organism>
<evidence type="ECO:0000313" key="4">
    <source>
        <dbReference type="EMBL" id="QEU79596.1"/>
    </source>
</evidence>
<dbReference type="RefSeq" id="WP_150518614.1">
    <property type="nucleotide sequence ID" value="NZ_BMVX01000022.1"/>
</dbReference>
<evidence type="ECO:0000313" key="5">
    <source>
        <dbReference type="Proteomes" id="UP000326831"/>
    </source>
</evidence>
<feature type="compositionally biased region" description="Basic and acidic residues" evidence="2">
    <location>
        <begin position="307"/>
        <end position="321"/>
    </location>
</feature>
<dbReference type="GO" id="GO:0005975">
    <property type="term" value="P:carbohydrate metabolic process"/>
    <property type="evidence" value="ECO:0007669"/>
    <property type="project" value="InterPro"/>
</dbReference>
<dbReference type="AlphaFoldDB" id="A0A5P2UJX8"/>
<evidence type="ECO:0000313" key="3">
    <source>
        <dbReference type="EMBL" id="GGZ84900.1"/>
    </source>
</evidence>